<accession>A0A0D6Q1L5</accession>
<gene>
    <name evidence="1" type="ORF">Geu3261_0090_022</name>
</gene>
<organism evidence="1 2">
    <name type="scientific">Komagataeibacter europaeus NBRC 3261</name>
    <dbReference type="NCBI Taxonomy" id="1234669"/>
    <lineage>
        <taxon>Bacteria</taxon>
        <taxon>Pseudomonadati</taxon>
        <taxon>Pseudomonadota</taxon>
        <taxon>Alphaproteobacteria</taxon>
        <taxon>Acetobacterales</taxon>
        <taxon>Acetobacteraceae</taxon>
        <taxon>Komagataeibacter</taxon>
    </lineage>
</organism>
<proteinExistence type="predicted"/>
<dbReference type="Proteomes" id="UP000032675">
    <property type="component" value="Unassembled WGS sequence"/>
</dbReference>
<evidence type="ECO:0000313" key="2">
    <source>
        <dbReference type="Proteomes" id="UP000032675"/>
    </source>
</evidence>
<sequence length="95" mass="10794">MKQDFTPIPAGELVGLLSVKDQAAAINVHRQFRMWFTGAEVNYDQNQLQAARSAVRAENERMEDLERIIMRAFMAEGPEIEAITFRRAQAGRVQS</sequence>
<comment type="caution">
    <text evidence="1">The sequence shown here is derived from an EMBL/GenBank/DDBJ whole genome shotgun (WGS) entry which is preliminary data.</text>
</comment>
<reference evidence="1 2" key="1">
    <citation type="submission" date="2012-11" db="EMBL/GenBank/DDBJ databases">
        <title>Whole genome sequence of Gluconacetobacter europaeus NBRC3261.</title>
        <authorList>
            <person name="Azuma Y."/>
            <person name="Higashiura N."/>
            <person name="Hirakawa H."/>
            <person name="Matsushita K."/>
        </authorList>
    </citation>
    <scope>NUCLEOTIDE SEQUENCE [LARGE SCALE GENOMIC DNA]</scope>
    <source>
        <strain evidence="1 2">NBRC 3261</strain>
    </source>
</reference>
<dbReference type="EMBL" id="BANI01000083">
    <property type="protein sequence ID" value="GAN96676.1"/>
    <property type="molecule type" value="Genomic_DNA"/>
</dbReference>
<dbReference type="AlphaFoldDB" id="A0A0D6Q1L5"/>
<name>A0A0D6Q1L5_KOMEU</name>
<protein>
    <submittedName>
        <fullName evidence="1">Uncharacterized protein</fullName>
    </submittedName>
</protein>
<dbReference type="RefSeq" id="WP_048851420.1">
    <property type="nucleotide sequence ID" value="NZ_BANI01000083.1"/>
</dbReference>
<evidence type="ECO:0000313" key="1">
    <source>
        <dbReference type="EMBL" id="GAN96676.1"/>
    </source>
</evidence>